<reference evidence="2 3" key="1">
    <citation type="submission" date="2020-05" db="EMBL/GenBank/DDBJ databases">
        <title>Whole genome sequencing and identification of novel metabolites from Paenibacillus alvei strain JR949.</title>
        <authorList>
            <person name="Rajendhran J."/>
            <person name="Sree Pranav P."/>
            <person name="Mahalakshmi B."/>
            <person name="Karthikeyan R."/>
        </authorList>
    </citation>
    <scope>NUCLEOTIDE SEQUENCE [LARGE SCALE GENOMIC DNA]</scope>
    <source>
        <strain evidence="2 3">JR949</strain>
    </source>
</reference>
<accession>A0AAP7DKP8</accession>
<sequence length="150" mass="16306">MKKALVIISTALFLSTFTSFASAAPGNAPIQSVTNSNKTAYETDPGDISILDAEVLPPARHTGTSAYTGEFTAVPKNGTRLNVYVKNSGSKTVYMDLKRNGFYYEANIPIPAGGQKTVTITGGWSSGDWHVYIYSPERDRMDIQVSARQY</sequence>
<feature type="chain" id="PRO_5042827796" evidence="1">
    <location>
        <begin position="24"/>
        <end position="150"/>
    </location>
</feature>
<proteinExistence type="predicted"/>
<dbReference type="RefSeq" id="WP_171420030.1">
    <property type="nucleotide sequence ID" value="NZ_JABFOR010000080.1"/>
</dbReference>
<evidence type="ECO:0000256" key="1">
    <source>
        <dbReference type="SAM" id="SignalP"/>
    </source>
</evidence>
<evidence type="ECO:0000313" key="2">
    <source>
        <dbReference type="EMBL" id="NOJ74123.1"/>
    </source>
</evidence>
<protein>
    <submittedName>
        <fullName evidence="2">Uncharacterized protein</fullName>
    </submittedName>
</protein>
<dbReference type="Proteomes" id="UP000552038">
    <property type="component" value="Unassembled WGS sequence"/>
</dbReference>
<organism evidence="2 3">
    <name type="scientific">Paenibacillus alvei</name>
    <name type="common">Bacillus alvei</name>
    <dbReference type="NCBI Taxonomy" id="44250"/>
    <lineage>
        <taxon>Bacteria</taxon>
        <taxon>Bacillati</taxon>
        <taxon>Bacillota</taxon>
        <taxon>Bacilli</taxon>
        <taxon>Bacillales</taxon>
        <taxon>Paenibacillaceae</taxon>
        <taxon>Paenibacillus</taxon>
    </lineage>
</organism>
<dbReference type="AlphaFoldDB" id="A0AAP7DKP8"/>
<name>A0AAP7DKP8_PAEAL</name>
<dbReference type="EMBL" id="JABFOR010000080">
    <property type="protein sequence ID" value="NOJ74123.1"/>
    <property type="molecule type" value="Genomic_DNA"/>
</dbReference>
<comment type="caution">
    <text evidence="2">The sequence shown here is derived from an EMBL/GenBank/DDBJ whole genome shotgun (WGS) entry which is preliminary data.</text>
</comment>
<keyword evidence="1" id="KW-0732">Signal</keyword>
<gene>
    <name evidence="2" type="ORF">HMI46_26825</name>
</gene>
<feature type="signal peptide" evidence="1">
    <location>
        <begin position="1"/>
        <end position="23"/>
    </location>
</feature>
<evidence type="ECO:0000313" key="3">
    <source>
        <dbReference type="Proteomes" id="UP000552038"/>
    </source>
</evidence>